<dbReference type="EMBL" id="QOVI01000008">
    <property type="protein sequence ID" value="RXG12012.1"/>
    <property type="molecule type" value="Genomic_DNA"/>
</dbReference>
<dbReference type="SUPFAM" id="SSF48208">
    <property type="entry name" value="Six-hairpin glycosidases"/>
    <property type="match status" value="1"/>
</dbReference>
<dbReference type="PANTHER" id="PTHR42899">
    <property type="entry name" value="SPERMATOGENESIS-ASSOCIATED PROTEIN 20"/>
    <property type="match status" value="1"/>
</dbReference>
<dbReference type="CDD" id="cd02955">
    <property type="entry name" value="SSP411"/>
    <property type="match status" value="1"/>
</dbReference>
<organism evidence="2 3">
    <name type="scientific">Leeuwenhoekiella aestuarii</name>
    <dbReference type="NCBI Taxonomy" id="2249426"/>
    <lineage>
        <taxon>Bacteria</taxon>
        <taxon>Pseudomonadati</taxon>
        <taxon>Bacteroidota</taxon>
        <taxon>Flavobacteriia</taxon>
        <taxon>Flavobacteriales</taxon>
        <taxon>Flavobacteriaceae</taxon>
        <taxon>Leeuwenhoekiella</taxon>
    </lineage>
</organism>
<dbReference type="PANTHER" id="PTHR42899:SF1">
    <property type="entry name" value="SPERMATOGENESIS-ASSOCIATED PROTEIN 20"/>
    <property type="match status" value="1"/>
</dbReference>
<proteinExistence type="predicted"/>
<dbReference type="Proteomes" id="UP000289821">
    <property type="component" value="Unassembled WGS sequence"/>
</dbReference>
<feature type="domain" description="Spermatogenesis-associated protein 20-like TRX" evidence="1">
    <location>
        <begin position="35"/>
        <end position="190"/>
    </location>
</feature>
<dbReference type="OrthoDB" id="9762614at2"/>
<dbReference type="InterPro" id="IPR024705">
    <property type="entry name" value="Ssp411"/>
</dbReference>
<dbReference type="InterPro" id="IPR036249">
    <property type="entry name" value="Thioredoxin-like_sf"/>
</dbReference>
<gene>
    <name evidence="2" type="ORF">DSM04_108109</name>
</gene>
<reference evidence="2 3" key="1">
    <citation type="submission" date="2018-07" db="EMBL/GenBank/DDBJ databases">
        <title>Leeuwenhoekiella genomics.</title>
        <authorList>
            <person name="Tahon G."/>
            <person name="Willems A."/>
        </authorList>
    </citation>
    <scope>NUCLEOTIDE SEQUENCE [LARGE SCALE GENOMIC DNA]</scope>
    <source>
        <strain evidence="2 3">R-50232</strain>
    </source>
</reference>
<dbReference type="RefSeq" id="WP_128762662.1">
    <property type="nucleotide sequence ID" value="NZ_QOVI01000008.1"/>
</dbReference>
<sequence>MIHNKVGVLIFVLLIILFTTGCKNSNNNEQTYAHTNALINETSPYLLKHAHNPVDWQPWSETAFEEAKTQNKLVLISIGYSSCHWCTVMEEESFSNDTVAKLMNANFINIKVDREERPDVDQVYMTALQLMTGSGGWPLNMILLPNGEPLYGGTYHTKEEWLHTLKNIDSLYNDNPERALEYAGEVTNRIKELNNYSTTHETSGVVLRDSIKKQVLDWQENWDFKYGGNTGSQKFMLPPSLNFLMDFAILNNDQKTLNYLETTLDNIALRGVYDHLDGGFFRYSTDKRWQIPHYEKMLYDNAQLVSLYAKAYKIYKKPVYKSRIVETITFLNRDMKNAAGVYQAALDADLDGEEGAYYTFSGEELSEAIKTERTLFDSYYNIKDQKQGANDEYHLFKNQTDSLFALVNQISSDKLEDLKKNWNKNLQELRVKRPFPVRDDKIIVSWNALTIEALGDAFVATGNQTYLNQAEATYAELWKNSWKNQSLIHSYKPNSKTVQGFLDDYAFLASASLKLYSITGTEKYLNNAKQLTTKTITDFKVEDSPLFKYNSQDNLISPIITTNDGVMPSANAVLAKNLFLISNITYEDNLMHKAKAMILSMSSNIATSPSSFAQWQELQLNLTYPFYDVAIAGSSGGQIAKDLQGFNLPNTLILFTNKESSIPVFEGRWIADKTYIYICEQRSCKFPVQTASEALKLITY</sequence>
<evidence type="ECO:0000313" key="2">
    <source>
        <dbReference type="EMBL" id="RXG12012.1"/>
    </source>
</evidence>
<dbReference type="InterPro" id="IPR004879">
    <property type="entry name" value="Ssp411-like_TRX"/>
</dbReference>
<accession>A0A4Q0NQ26</accession>
<name>A0A4Q0NQ26_9FLAO</name>
<dbReference type="InterPro" id="IPR008928">
    <property type="entry name" value="6-hairpin_glycosidase_sf"/>
</dbReference>
<keyword evidence="3" id="KW-1185">Reference proteome</keyword>
<dbReference type="AlphaFoldDB" id="A0A4Q0NQ26"/>
<dbReference type="GO" id="GO:0005975">
    <property type="term" value="P:carbohydrate metabolic process"/>
    <property type="evidence" value="ECO:0007669"/>
    <property type="project" value="InterPro"/>
</dbReference>
<protein>
    <recommendedName>
        <fullName evidence="1">Spermatogenesis-associated protein 20-like TRX domain-containing protein</fullName>
    </recommendedName>
</protein>
<evidence type="ECO:0000259" key="1">
    <source>
        <dbReference type="Pfam" id="PF03190"/>
    </source>
</evidence>
<dbReference type="PIRSF" id="PIRSF006402">
    <property type="entry name" value="UCP006402_thioredoxin"/>
    <property type="match status" value="1"/>
</dbReference>
<dbReference type="PROSITE" id="PS51257">
    <property type="entry name" value="PROKAR_LIPOPROTEIN"/>
    <property type="match status" value="1"/>
</dbReference>
<dbReference type="Pfam" id="PF03190">
    <property type="entry name" value="Thioredox_DsbH"/>
    <property type="match status" value="1"/>
</dbReference>
<dbReference type="Gene3D" id="3.40.30.10">
    <property type="entry name" value="Glutaredoxin"/>
    <property type="match status" value="1"/>
</dbReference>
<comment type="caution">
    <text evidence="2">The sequence shown here is derived from an EMBL/GenBank/DDBJ whole genome shotgun (WGS) entry which is preliminary data.</text>
</comment>
<evidence type="ECO:0000313" key="3">
    <source>
        <dbReference type="Proteomes" id="UP000289821"/>
    </source>
</evidence>
<dbReference type="Gene3D" id="1.50.10.20">
    <property type="match status" value="1"/>
</dbReference>
<dbReference type="SUPFAM" id="SSF52833">
    <property type="entry name" value="Thioredoxin-like"/>
    <property type="match status" value="1"/>
</dbReference>